<dbReference type="RefSeq" id="WP_188377266.1">
    <property type="nucleotide sequence ID" value="NZ_BMEL01000002.1"/>
</dbReference>
<keyword evidence="1" id="KW-0812">Transmembrane</keyword>
<reference evidence="2" key="2">
    <citation type="submission" date="2020-09" db="EMBL/GenBank/DDBJ databases">
        <authorList>
            <person name="Sun Q."/>
            <person name="Zhou Y."/>
        </authorList>
    </citation>
    <scope>NUCLEOTIDE SEQUENCE</scope>
    <source>
        <strain evidence="2">CGMCC 1.12153</strain>
    </source>
</reference>
<dbReference type="InterPro" id="IPR025912">
    <property type="entry name" value="YrvL"/>
</dbReference>
<keyword evidence="3" id="KW-1185">Reference proteome</keyword>
<reference evidence="2" key="1">
    <citation type="journal article" date="2014" name="Int. J. Syst. Evol. Microbiol.">
        <title>Complete genome sequence of Corynebacterium casei LMG S-19264T (=DSM 44701T), isolated from a smear-ripened cheese.</title>
        <authorList>
            <consortium name="US DOE Joint Genome Institute (JGI-PGF)"/>
            <person name="Walter F."/>
            <person name="Albersmeier A."/>
            <person name="Kalinowski J."/>
            <person name="Ruckert C."/>
        </authorList>
    </citation>
    <scope>NUCLEOTIDE SEQUENCE</scope>
    <source>
        <strain evidence="2">CGMCC 1.12153</strain>
    </source>
</reference>
<feature type="transmembrane region" description="Helical" evidence="1">
    <location>
        <begin position="16"/>
        <end position="45"/>
    </location>
</feature>
<feature type="transmembrane region" description="Helical" evidence="1">
    <location>
        <begin position="91"/>
        <end position="109"/>
    </location>
</feature>
<evidence type="ECO:0008006" key="4">
    <source>
        <dbReference type="Google" id="ProtNLM"/>
    </source>
</evidence>
<dbReference type="Proteomes" id="UP000660110">
    <property type="component" value="Unassembled WGS sequence"/>
</dbReference>
<keyword evidence="1" id="KW-0472">Membrane</keyword>
<keyword evidence="1" id="KW-1133">Transmembrane helix</keyword>
<dbReference type="EMBL" id="BMEL01000002">
    <property type="protein sequence ID" value="GGF20595.1"/>
    <property type="molecule type" value="Genomic_DNA"/>
</dbReference>
<proteinExistence type="predicted"/>
<dbReference type="Pfam" id="PF14184">
    <property type="entry name" value="YrvL"/>
    <property type="match status" value="1"/>
</dbReference>
<gene>
    <name evidence="2" type="ORF">GCM10010954_19200</name>
</gene>
<organism evidence="2 3">
    <name type="scientific">Halobacillus andaensis</name>
    <dbReference type="NCBI Taxonomy" id="1176239"/>
    <lineage>
        <taxon>Bacteria</taxon>
        <taxon>Bacillati</taxon>
        <taxon>Bacillota</taxon>
        <taxon>Bacilli</taxon>
        <taxon>Bacillales</taxon>
        <taxon>Bacillaceae</taxon>
        <taxon>Halobacillus</taxon>
    </lineage>
</organism>
<name>A0A917B459_HALAA</name>
<sequence length="148" mass="17019">MSKKKPFNELDRKTKLIVIVILSFLVLLGLFIILGIFFLGMVGLFQLLGVTYESNRSLVFFGLLVLTLGFLFEVLAKLVKAQIINVKKAHLHVRVGIDILFTWFTVYIVDELIVSVAMHMWSQWIFALLLVAIDYAFDDRKIRNEKLA</sequence>
<comment type="caution">
    <text evidence="2">The sequence shown here is derived from an EMBL/GenBank/DDBJ whole genome shotgun (WGS) entry which is preliminary data.</text>
</comment>
<feature type="transmembrane region" description="Helical" evidence="1">
    <location>
        <begin position="57"/>
        <end position="79"/>
    </location>
</feature>
<feature type="transmembrane region" description="Helical" evidence="1">
    <location>
        <begin position="121"/>
        <end position="137"/>
    </location>
</feature>
<evidence type="ECO:0000256" key="1">
    <source>
        <dbReference type="SAM" id="Phobius"/>
    </source>
</evidence>
<evidence type="ECO:0000313" key="2">
    <source>
        <dbReference type="EMBL" id="GGF20595.1"/>
    </source>
</evidence>
<evidence type="ECO:0000313" key="3">
    <source>
        <dbReference type="Proteomes" id="UP000660110"/>
    </source>
</evidence>
<protein>
    <recommendedName>
        <fullName evidence="4">Regulatory protein YrvL</fullName>
    </recommendedName>
</protein>
<dbReference type="AlphaFoldDB" id="A0A917B459"/>
<accession>A0A917B459</accession>